<dbReference type="EMBL" id="JBHLVF010000034">
    <property type="protein sequence ID" value="MFC0393805.1"/>
    <property type="molecule type" value="Genomic_DNA"/>
</dbReference>
<accession>A0ABV6JG18</accession>
<keyword evidence="3" id="KW-1185">Reference proteome</keyword>
<name>A0ABV6JG18_9BACL</name>
<dbReference type="InterPro" id="IPR006311">
    <property type="entry name" value="TAT_signal"/>
</dbReference>
<keyword evidence="1" id="KW-0812">Transmembrane</keyword>
<evidence type="ECO:0000256" key="1">
    <source>
        <dbReference type="SAM" id="Phobius"/>
    </source>
</evidence>
<organism evidence="2 3">
    <name type="scientific">Paenibacillus mendelii</name>
    <dbReference type="NCBI Taxonomy" id="206163"/>
    <lineage>
        <taxon>Bacteria</taxon>
        <taxon>Bacillati</taxon>
        <taxon>Bacillota</taxon>
        <taxon>Bacilli</taxon>
        <taxon>Bacillales</taxon>
        <taxon>Paenibacillaceae</taxon>
        <taxon>Paenibacillus</taxon>
    </lineage>
</organism>
<protein>
    <submittedName>
        <fullName evidence="2">Gluconate 2-dehydrogenase subunit 3 family protein</fullName>
        <ecNumber evidence="2">1.-.-.-</ecNumber>
    </submittedName>
</protein>
<keyword evidence="1" id="KW-0472">Membrane</keyword>
<comment type="caution">
    <text evidence="2">The sequence shown here is derived from an EMBL/GenBank/DDBJ whole genome shotgun (WGS) entry which is preliminary data.</text>
</comment>
<keyword evidence="1" id="KW-1133">Transmembrane helix</keyword>
<gene>
    <name evidence="2" type="ORF">ACFFJ8_20850</name>
</gene>
<keyword evidence="2" id="KW-0560">Oxidoreductase</keyword>
<dbReference type="Proteomes" id="UP001589818">
    <property type="component" value="Unassembled WGS sequence"/>
</dbReference>
<dbReference type="Pfam" id="PF13618">
    <property type="entry name" value="Gluconate_2-dh3"/>
    <property type="match status" value="1"/>
</dbReference>
<evidence type="ECO:0000313" key="2">
    <source>
        <dbReference type="EMBL" id="MFC0393805.1"/>
    </source>
</evidence>
<sequence>MENNDEHKEPAKQDVQEPSRRRFLVNAGFAIGGVVVGGALGSIIGRKAKEPAAPEPAPTEEKPAVPANYNRALMFFNQEQFSIVDAATERIFPKDANGPGAKELGVAFFIDHQLAGDYGFNGREYMSPPYFKGEKVQGYQGHLKRREMYDIALQEMENYSQAQFQKGFSQLAGEQQDEVLKAFEEDAVEITTISPSGFFKILRSNTLEGVYSDPLYGGNANMDGWRMRNYPGNQMSFTSIIDKDFKTIAPSSLQDHMAAK</sequence>
<dbReference type="GO" id="GO:0016491">
    <property type="term" value="F:oxidoreductase activity"/>
    <property type="evidence" value="ECO:0007669"/>
    <property type="project" value="UniProtKB-KW"/>
</dbReference>
<dbReference type="RefSeq" id="WP_256555516.1">
    <property type="nucleotide sequence ID" value="NZ_JANHOF010000013.1"/>
</dbReference>
<feature type="transmembrane region" description="Helical" evidence="1">
    <location>
        <begin position="23"/>
        <end position="44"/>
    </location>
</feature>
<dbReference type="EC" id="1.-.-.-" evidence="2"/>
<proteinExistence type="predicted"/>
<reference evidence="2 3" key="1">
    <citation type="submission" date="2024-09" db="EMBL/GenBank/DDBJ databases">
        <authorList>
            <person name="Sun Q."/>
            <person name="Mori K."/>
        </authorList>
    </citation>
    <scope>NUCLEOTIDE SEQUENCE [LARGE SCALE GENOMIC DNA]</scope>
    <source>
        <strain evidence="2 3">CCM 4839</strain>
    </source>
</reference>
<dbReference type="PROSITE" id="PS51318">
    <property type="entry name" value="TAT"/>
    <property type="match status" value="1"/>
</dbReference>
<evidence type="ECO:0000313" key="3">
    <source>
        <dbReference type="Proteomes" id="UP001589818"/>
    </source>
</evidence>
<dbReference type="InterPro" id="IPR027056">
    <property type="entry name" value="Gluconate_2DH_su3"/>
</dbReference>